<comment type="subcellular location">
    <subcellularLocation>
        <location evidence="1">Cell envelope</location>
    </subcellularLocation>
</comment>
<dbReference type="AlphaFoldDB" id="A0A093UHS1"/>
<dbReference type="GO" id="GO:0030313">
    <property type="term" value="C:cell envelope"/>
    <property type="evidence" value="ECO:0007669"/>
    <property type="project" value="UniProtKB-SubCell"/>
</dbReference>
<dbReference type="PANTHER" id="PTHR47870:SF1">
    <property type="entry name" value="CYTOCHROME C-TYPE BIOGENESIS PROTEIN CCMH"/>
    <property type="match status" value="1"/>
</dbReference>
<keyword evidence="4 5" id="KW-0802">TPR repeat</keyword>
<evidence type="ECO:0000256" key="4">
    <source>
        <dbReference type="ARBA" id="ARBA00022803"/>
    </source>
</evidence>
<evidence type="ECO:0000256" key="3">
    <source>
        <dbReference type="ARBA" id="ARBA00022748"/>
    </source>
</evidence>
<dbReference type="InterPro" id="IPR019734">
    <property type="entry name" value="TPR_rpt"/>
</dbReference>
<protein>
    <submittedName>
        <fullName evidence="8">Cytochrome C biogenesis protein</fullName>
    </submittedName>
</protein>
<keyword evidence="6" id="KW-0472">Membrane</keyword>
<dbReference type="PANTHER" id="PTHR47870">
    <property type="entry name" value="CYTOCHROME C-TYPE BIOGENESIS PROTEIN CCMH"/>
    <property type="match status" value="1"/>
</dbReference>
<evidence type="ECO:0000256" key="1">
    <source>
        <dbReference type="ARBA" id="ARBA00004196"/>
    </source>
</evidence>
<organism evidence="8 9">
    <name type="scientific">Pectobacterium betavasculorum</name>
    <dbReference type="NCBI Taxonomy" id="55207"/>
    <lineage>
        <taxon>Bacteria</taxon>
        <taxon>Pseudomonadati</taxon>
        <taxon>Pseudomonadota</taxon>
        <taxon>Gammaproteobacteria</taxon>
        <taxon>Enterobacterales</taxon>
        <taxon>Pectobacteriaceae</taxon>
        <taxon>Pectobacterium</taxon>
    </lineage>
</organism>
<feature type="transmembrane region" description="Helical" evidence="6">
    <location>
        <begin position="85"/>
        <end position="103"/>
    </location>
</feature>
<dbReference type="NCBIfam" id="TIGR03142">
    <property type="entry name" value="cytochro_ccmI"/>
    <property type="match status" value="1"/>
</dbReference>
<feature type="domain" description="Cytochrome c-type biogenesis protein H TPR" evidence="7">
    <location>
        <begin position="111"/>
        <end position="267"/>
    </location>
</feature>
<reference evidence="8 9" key="1">
    <citation type="submission" date="2014-08" db="EMBL/GenBank/DDBJ databases">
        <title>Genome sequences of NCPPB Pectobacterium isolates.</title>
        <authorList>
            <person name="Glover R.H."/>
            <person name="Sapp M."/>
            <person name="Elphinstone J."/>
        </authorList>
    </citation>
    <scope>NUCLEOTIDE SEQUENCE [LARGE SCALE GENOMIC DNA]</scope>
    <source>
        <strain evidence="8 9">NCPPB 2795</strain>
    </source>
</reference>
<feature type="repeat" description="TPR" evidence="5">
    <location>
        <begin position="159"/>
        <end position="192"/>
    </location>
</feature>
<dbReference type="EMBL" id="JQHM01000001">
    <property type="protein sequence ID" value="KFX07793.1"/>
    <property type="molecule type" value="Genomic_DNA"/>
</dbReference>
<dbReference type="eggNOG" id="COG4235">
    <property type="taxonomic scope" value="Bacteria"/>
</dbReference>
<dbReference type="STRING" id="55207.KP22_06795"/>
<evidence type="ECO:0000313" key="9">
    <source>
        <dbReference type="Proteomes" id="UP000032874"/>
    </source>
</evidence>
<dbReference type="SMART" id="SM00028">
    <property type="entry name" value="TPR"/>
    <property type="match status" value="2"/>
</dbReference>
<evidence type="ECO:0000313" key="8">
    <source>
        <dbReference type="EMBL" id="KFX07793.1"/>
    </source>
</evidence>
<dbReference type="RefSeq" id="WP_039323162.1">
    <property type="nucleotide sequence ID" value="NZ_JQHM01000001.1"/>
</dbReference>
<dbReference type="InterPro" id="IPR011990">
    <property type="entry name" value="TPR-like_helical_dom_sf"/>
</dbReference>
<evidence type="ECO:0000256" key="2">
    <source>
        <dbReference type="ARBA" id="ARBA00022737"/>
    </source>
</evidence>
<keyword evidence="2" id="KW-0677">Repeat</keyword>
<dbReference type="GO" id="GO:0017004">
    <property type="term" value="P:cytochrome complex assembly"/>
    <property type="evidence" value="ECO:0007669"/>
    <property type="project" value="UniProtKB-KW"/>
</dbReference>
<dbReference type="InterPro" id="IPR051263">
    <property type="entry name" value="C-type_cytochrome_biogenesis"/>
</dbReference>
<evidence type="ECO:0000259" key="7">
    <source>
        <dbReference type="Pfam" id="PF23914"/>
    </source>
</evidence>
<comment type="caution">
    <text evidence="8">The sequence shown here is derived from an EMBL/GenBank/DDBJ whole genome shotgun (WGS) entry which is preliminary data.</text>
</comment>
<dbReference type="Proteomes" id="UP000032874">
    <property type="component" value="Unassembled WGS sequence"/>
</dbReference>
<dbReference type="Gene3D" id="1.25.40.10">
    <property type="entry name" value="Tetratricopeptide repeat domain"/>
    <property type="match status" value="1"/>
</dbReference>
<proteinExistence type="predicted"/>
<keyword evidence="6" id="KW-1133">Transmembrane helix</keyword>
<keyword evidence="3" id="KW-0201">Cytochrome c-type biogenesis</keyword>
<dbReference type="PROSITE" id="PS50005">
    <property type="entry name" value="TPR"/>
    <property type="match status" value="1"/>
</dbReference>
<gene>
    <name evidence="8" type="ORF">KP22_06795</name>
</gene>
<dbReference type="InterPro" id="IPR056413">
    <property type="entry name" value="TPR_CcmH_CycH"/>
</dbReference>
<accession>A0A093UHS1</accession>
<name>A0A093UHS1_9GAMM</name>
<dbReference type="GO" id="GO:0005886">
    <property type="term" value="C:plasma membrane"/>
    <property type="evidence" value="ECO:0007669"/>
    <property type="project" value="TreeGrafter"/>
</dbReference>
<dbReference type="Pfam" id="PF23914">
    <property type="entry name" value="TPR_CcmH_CycH"/>
    <property type="match status" value="1"/>
</dbReference>
<dbReference type="SUPFAM" id="SSF48452">
    <property type="entry name" value="TPR-like"/>
    <property type="match status" value="1"/>
</dbReference>
<dbReference type="InterPro" id="IPR017560">
    <property type="entry name" value="Cyt_c_biogenesis_CcmI"/>
</dbReference>
<evidence type="ECO:0000256" key="5">
    <source>
        <dbReference type="PROSITE-ProRule" id="PRU00339"/>
    </source>
</evidence>
<evidence type="ECO:0000256" key="6">
    <source>
        <dbReference type="SAM" id="Phobius"/>
    </source>
</evidence>
<sequence length="289" mass="32286">MMLLTTIIVLSLIGLSALLLAPWSSRGEYDRDAINQALYRDRLRELNGDVDNEPERAQLVEELQHTLLQDIPDGTKSHQRPLSRWVLLPGVLLLVIVSCGVFWQTSAVNRVQELQQVVALTPDLMKRALDPDAEPLTIEEVARLGLGLRSQLEAQPDNAQDWWMLGRIAGLLNNYDMSVQAFAKAFSLDPKNTDLALDYADLLSRSTDPRDSQRGSEMLHELLNSGSTNVRVLSLLAFNAYEAQRYQDAIEAWKTMLKLLPQNDTRRAVIERSVAQAKASLSVQAATGK</sequence>
<keyword evidence="6" id="KW-0812">Transmembrane</keyword>